<dbReference type="AlphaFoldDB" id="A0AAD6I5V1"/>
<name>A0AAD6I5V1_PENCN</name>
<dbReference type="CDD" id="cd07197">
    <property type="entry name" value="nitrilase"/>
    <property type="match status" value="1"/>
</dbReference>
<comment type="caution">
    <text evidence="3">The sequence shown here is derived from an EMBL/GenBank/DDBJ whole genome shotgun (WGS) entry which is preliminary data.</text>
</comment>
<reference evidence="3" key="1">
    <citation type="journal article" date="2023" name="IMA Fungus">
        <title>Comparative genomic study of the Penicillium genus elucidates a diverse pangenome and 15 lateral gene transfer events.</title>
        <authorList>
            <person name="Petersen C."/>
            <person name="Sorensen T."/>
            <person name="Nielsen M.R."/>
            <person name="Sondergaard T.E."/>
            <person name="Sorensen J.L."/>
            <person name="Fitzpatrick D.A."/>
            <person name="Frisvad J.C."/>
            <person name="Nielsen K.L."/>
        </authorList>
    </citation>
    <scope>NUCLEOTIDE SEQUENCE</scope>
    <source>
        <strain evidence="3">IBT 15450</strain>
    </source>
</reference>
<protein>
    <recommendedName>
        <fullName evidence="2">CN hydrolase domain-containing protein</fullName>
    </recommendedName>
</protein>
<dbReference type="InterPro" id="IPR003010">
    <property type="entry name" value="C-N_Hydrolase"/>
</dbReference>
<evidence type="ECO:0000313" key="3">
    <source>
        <dbReference type="EMBL" id="KAJ6034317.1"/>
    </source>
</evidence>
<evidence type="ECO:0000313" key="4">
    <source>
        <dbReference type="Proteomes" id="UP001219568"/>
    </source>
</evidence>
<dbReference type="Proteomes" id="UP001219568">
    <property type="component" value="Unassembled WGS sequence"/>
</dbReference>
<reference evidence="3" key="2">
    <citation type="submission" date="2023-01" db="EMBL/GenBank/DDBJ databases">
        <authorList>
            <person name="Petersen C."/>
        </authorList>
    </citation>
    <scope>NUCLEOTIDE SEQUENCE</scope>
    <source>
        <strain evidence="3">IBT 15450</strain>
    </source>
</reference>
<dbReference type="InterPro" id="IPR036526">
    <property type="entry name" value="C-N_Hydrolase_sf"/>
</dbReference>
<dbReference type="PROSITE" id="PS50263">
    <property type="entry name" value="CN_HYDROLASE"/>
    <property type="match status" value="1"/>
</dbReference>
<dbReference type="PANTHER" id="PTHR43674:SF16">
    <property type="entry name" value="CARBON-NITROGEN FAMILY, PUTATIVE (AFU_ORTHOLOGUE AFUA_5G02350)-RELATED"/>
    <property type="match status" value="1"/>
</dbReference>
<keyword evidence="4" id="KW-1185">Reference proteome</keyword>
<accession>A0AAD6I5V1</accession>
<dbReference type="InterPro" id="IPR050345">
    <property type="entry name" value="Aliph_Amidase/BUP"/>
</dbReference>
<evidence type="ECO:0000256" key="1">
    <source>
        <dbReference type="ARBA" id="ARBA00022801"/>
    </source>
</evidence>
<sequence length="289" mass="32239">MAPNPRVSVIQWQIKPLDPEYNHAKACEYIRKAAGQKAELAVLPEYHLSGWVPNDPLWSTQATDSPKYLANYQTLAKELGISLVPGTIIEKHTGENNTTLFYNTAYFISNDGSILSSYRKKNIWHPERPHLTSSTNERHIAFDTPVGRVGMLICWDLAFPEAFRELIADGAKIVIIPTFWTPHDASPEARKSNPNCEALFLESTITARCFENTCAVIFANAAGPEEDFLGLSQITLPITGPVGKMGAEEGVLVRELDVGVVDAAEANYKVRQDLGRGDWYYSYRHSIKQ</sequence>
<evidence type="ECO:0000259" key="2">
    <source>
        <dbReference type="PROSITE" id="PS50263"/>
    </source>
</evidence>
<dbReference type="SUPFAM" id="SSF56317">
    <property type="entry name" value="Carbon-nitrogen hydrolase"/>
    <property type="match status" value="1"/>
</dbReference>
<dbReference type="Pfam" id="PF00795">
    <property type="entry name" value="CN_hydrolase"/>
    <property type="match status" value="1"/>
</dbReference>
<proteinExistence type="predicted"/>
<gene>
    <name evidence="3" type="ORF">N7460_008492</name>
</gene>
<organism evidence="3 4">
    <name type="scientific">Penicillium canescens</name>
    <dbReference type="NCBI Taxonomy" id="5083"/>
    <lineage>
        <taxon>Eukaryota</taxon>
        <taxon>Fungi</taxon>
        <taxon>Dikarya</taxon>
        <taxon>Ascomycota</taxon>
        <taxon>Pezizomycotina</taxon>
        <taxon>Eurotiomycetes</taxon>
        <taxon>Eurotiomycetidae</taxon>
        <taxon>Eurotiales</taxon>
        <taxon>Aspergillaceae</taxon>
        <taxon>Penicillium</taxon>
    </lineage>
</organism>
<dbReference type="GO" id="GO:0016811">
    <property type="term" value="F:hydrolase activity, acting on carbon-nitrogen (but not peptide) bonds, in linear amides"/>
    <property type="evidence" value="ECO:0007669"/>
    <property type="project" value="TreeGrafter"/>
</dbReference>
<keyword evidence="1" id="KW-0378">Hydrolase</keyword>
<dbReference type="Gene3D" id="3.60.110.10">
    <property type="entry name" value="Carbon-nitrogen hydrolase"/>
    <property type="match status" value="1"/>
</dbReference>
<dbReference type="EMBL" id="JAQJZL010000010">
    <property type="protein sequence ID" value="KAJ6034317.1"/>
    <property type="molecule type" value="Genomic_DNA"/>
</dbReference>
<dbReference type="PANTHER" id="PTHR43674">
    <property type="entry name" value="NITRILASE C965.09-RELATED"/>
    <property type="match status" value="1"/>
</dbReference>
<feature type="domain" description="CN hydrolase" evidence="2">
    <location>
        <begin position="5"/>
        <end position="258"/>
    </location>
</feature>